<dbReference type="InterPro" id="IPR001763">
    <property type="entry name" value="Rhodanese-like_dom"/>
</dbReference>
<evidence type="ECO:0000313" key="2">
    <source>
        <dbReference type="EMBL" id="QQO09352.1"/>
    </source>
</evidence>
<dbReference type="InterPro" id="IPR050229">
    <property type="entry name" value="GlpE_sulfurtransferase"/>
</dbReference>
<protein>
    <recommendedName>
        <fullName evidence="1">Rhodanese domain-containing protein</fullName>
    </recommendedName>
</protein>
<dbReference type="PANTHER" id="PTHR43031:SF1">
    <property type="entry name" value="PYRIDINE NUCLEOTIDE-DISULPHIDE OXIDOREDUCTASE"/>
    <property type="match status" value="1"/>
</dbReference>
<dbReference type="EMBL" id="CP067089">
    <property type="protein sequence ID" value="QQO09352.1"/>
    <property type="molecule type" value="Genomic_DNA"/>
</dbReference>
<dbReference type="Pfam" id="PF00581">
    <property type="entry name" value="Rhodanese"/>
    <property type="match status" value="1"/>
</dbReference>
<dbReference type="AlphaFoldDB" id="A0A7T7XN83"/>
<gene>
    <name evidence="2" type="ORF">JFL75_20900</name>
</gene>
<dbReference type="SUPFAM" id="SSF52821">
    <property type="entry name" value="Rhodanese/Cell cycle control phosphatase"/>
    <property type="match status" value="1"/>
</dbReference>
<evidence type="ECO:0000313" key="3">
    <source>
        <dbReference type="Proteomes" id="UP000595917"/>
    </source>
</evidence>
<organism evidence="2 3">
    <name type="scientific">Breznakiella homolactica</name>
    <dbReference type="NCBI Taxonomy" id="2798577"/>
    <lineage>
        <taxon>Bacteria</taxon>
        <taxon>Pseudomonadati</taxon>
        <taxon>Spirochaetota</taxon>
        <taxon>Spirochaetia</taxon>
        <taxon>Spirochaetales</taxon>
        <taxon>Breznakiellaceae</taxon>
        <taxon>Breznakiella</taxon>
    </lineage>
</organism>
<sequence length="64" mass="7388">MAGFMIQNLLEGRVRQFHWQQVPELIERGAQILDVSTPEEFKSGHIENSVNIPLDELRDRLGTQ</sequence>
<proteinExistence type="predicted"/>
<dbReference type="Gene3D" id="3.40.250.10">
    <property type="entry name" value="Rhodanese-like domain"/>
    <property type="match status" value="1"/>
</dbReference>
<reference evidence="2" key="1">
    <citation type="submission" date="2021-01" db="EMBL/GenBank/DDBJ databases">
        <title>Description of Breznakiella homolactica.</title>
        <authorList>
            <person name="Song Y."/>
            <person name="Brune A."/>
        </authorList>
    </citation>
    <scope>NUCLEOTIDE SEQUENCE</scope>
    <source>
        <strain evidence="2">RmG30</strain>
    </source>
</reference>
<evidence type="ECO:0000259" key="1">
    <source>
        <dbReference type="PROSITE" id="PS50206"/>
    </source>
</evidence>
<feature type="domain" description="Rhodanese" evidence="1">
    <location>
        <begin position="26"/>
        <end position="60"/>
    </location>
</feature>
<accession>A0A7T7XN83</accession>
<keyword evidence="3" id="KW-1185">Reference proteome</keyword>
<dbReference type="Proteomes" id="UP000595917">
    <property type="component" value="Chromosome"/>
</dbReference>
<dbReference type="PROSITE" id="PS50206">
    <property type="entry name" value="RHODANESE_3"/>
    <property type="match status" value="1"/>
</dbReference>
<dbReference type="InterPro" id="IPR036873">
    <property type="entry name" value="Rhodanese-like_dom_sf"/>
</dbReference>
<dbReference type="PANTHER" id="PTHR43031">
    <property type="entry name" value="FAD-DEPENDENT OXIDOREDUCTASE"/>
    <property type="match status" value="1"/>
</dbReference>
<name>A0A7T7XN83_9SPIR</name>